<reference evidence="1" key="2">
    <citation type="submission" date="2023-05" db="EMBL/GenBank/DDBJ databases">
        <authorList>
            <consortium name="Lawrence Berkeley National Laboratory"/>
            <person name="Steindorff A."/>
            <person name="Hensen N."/>
            <person name="Bonometti L."/>
            <person name="Westerberg I."/>
            <person name="Brannstrom I.O."/>
            <person name="Guillou S."/>
            <person name="Cros-Aarteil S."/>
            <person name="Calhoun S."/>
            <person name="Haridas S."/>
            <person name="Kuo A."/>
            <person name="Mondo S."/>
            <person name="Pangilinan J."/>
            <person name="Riley R."/>
            <person name="Labutti K."/>
            <person name="Andreopoulos B."/>
            <person name="Lipzen A."/>
            <person name="Chen C."/>
            <person name="Yanf M."/>
            <person name="Daum C."/>
            <person name="Ng V."/>
            <person name="Clum A."/>
            <person name="Ohm R."/>
            <person name="Martin F."/>
            <person name="Silar P."/>
            <person name="Natvig D."/>
            <person name="Lalanne C."/>
            <person name="Gautier V."/>
            <person name="Ament-Velasquez S.L."/>
            <person name="Kruys A."/>
            <person name="Hutchinson M.I."/>
            <person name="Powell A.J."/>
            <person name="Barry K."/>
            <person name="Miller A.N."/>
            <person name="Grigoriev I.V."/>
            <person name="Debuchy R."/>
            <person name="Gladieux P."/>
            <person name="Thoren M.H."/>
            <person name="Johannesson H."/>
        </authorList>
    </citation>
    <scope>NUCLEOTIDE SEQUENCE</scope>
    <source>
        <strain evidence="1">CBS 508.74</strain>
    </source>
</reference>
<reference evidence="1" key="1">
    <citation type="journal article" date="2023" name="Mol. Phylogenet. Evol.">
        <title>Genome-scale phylogeny and comparative genomics of the fungal order Sordariales.</title>
        <authorList>
            <person name="Hensen N."/>
            <person name="Bonometti L."/>
            <person name="Westerberg I."/>
            <person name="Brannstrom I.O."/>
            <person name="Guillou S."/>
            <person name="Cros-Aarteil S."/>
            <person name="Calhoun S."/>
            <person name="Haridas S."/>
            <person name="Kuo A."/>
            <person name="Mondo S."/>
            <person name="Pangilinan J."/>
            <person name="Riley R."/>
            <person name="LaButti K."/>
            <person name="Andreopoulos B."/>
            <person name="Lipzen A."/>
            <person name="Chen C."/>
            <person name="Yan M."/>
            <person name="Daum C."/>
            <person name="Ng V."/>
            <person name="Clum A."/>
            <person name="Steindorff A."/>
            <person name="Ohm R.A."/>
            <person name="Martin F."/>
            <person name="Silar P."/>
            <person name="Natvig D.O."/>
            <person name="Lalanne C."/>
            <person name="Gautier V."/>
            <person name="Ament-Velasquez S.L."/>
            <person name="Kruys A."/>
            <person name="Hutchinson M.I."/>
            <person name="Powell A.J."/>
            <person name="Barry K."/>
            <person name="Miller A.N."/>
            <person name="Grigoriev I.V."/>
            <person name="Debuchy R."/>
            <person name="Gladieux P."/>
            <person name="Hiltunen Thoren M."/>
            <person name="Johannesson H."/>
        </authorList>
    </citation>
    <scope>NUCLEOTIDE SEQUENCE</scope>
    <source>
        <strain evidence="1">CBS 508.74</strain>
    </source>
</reference>
<proteinExistence type="predicted"/>
<dbReference type="EMBL" id="MU853364">
    <property type="protein sequence ID" value="KAK4108264.1"/>
    <property type="molecule type" value="Genomic_DNA"/>
</dbReference>
<dbReference type="Proteomes" id="UP001302812">
    <property type="component" value="Unassembled WGS sequence"/>
</dbReference>
<feature type="non-terminal residue" evidence="1">
    <location>
        <position position="434"/>
    </location>
</feature>
<dbReference type="SUPFAM" id="SSF56112">
    <property type="entry name" value="Protein kinase-like (PK-like)"/>
    <property type="match status" value="1"/>
</dbReference>
<dbReference type="InterPro" id="IPR011009">
    <property type="entry name" value="Kinase-like_dom_sf"/>
</dbReference>
<accession>A0AAN6QDQ6</accession>
<dbReference type="GeneID" id="89936391"/>
<organism evidence="1 2">
    <name type="scientific">Canariomyces notabilis</name>
    <dbReference type="NCBI Taxonomy" id="2074819"/>
    <lineage>
        <taxon>Eukaryota</taxon>
        <taxon>Fungi</taxon>
        <taxon>Dikarya</taxon>
        <taxon>Ascomycota</taxon>
        <taxon>Pezizomycotina</taxon>
        <taxon>Sordariomycetes</taxon>
        <taxon>Sordariomycetidae</taxon>
        <taxon>Sordariales</taxon>
        <taxon>Chaetomiaceae</taxon>
        <taxon>Canariomyces</taxon>
    </lineage>
</organism>
<dbReference type="RefSeq" id="XP_064665834.1">
    <property type="nucleotide sequence ID" value="XM_064812266.1"/>
</dbReference>
<keyword evidence="2" id="KW-1185">Reference proteome</keyword>
<gene>
    <name evidence="1" type="ORF">N656DRAFT_718287</name>
</gene>
<protein>
    <submittedName>
        <fullName evidence="1">Uncharacterized protein</fullName>
    </submittedName>
</protein>
<name>A0AAN6QDQ6_9PEZI</name>
<dbReference type="AlphaFoldDB" id="A0AAN6QDQ6"/>
<evidence type="ECO:0000313" key="1">
    <source>
        <dbReference type="EMBL" id="KAK4108264.1"/>
    </source>
</evidence>
<comment type="caution">
    <text evidence="1">The sequence shown here is derived from an EMBL/GenBank/DDBJ whole genome shotgun (WGS) entry which is preliminary data.</text>
</comment>
<evidence type="ECO:0000313" key="2">
    <source>
        <dbReference type="Proteomes" id="UP001302812"/>
    </source>
</evidence>
<sequence length="434" mass="50292">MSLRSRKRRQVWDIPELAVTSATFRELHVKLPTERYREQAAHAASTTNLKPSDQWLDKHRGGFLLIQNLHPKAPPGKCILVESIDTRERFVNKRLQRYAPDWNQKTQGTELEHTPYKIAFDTWAPPDLRFARLSDPHVEVQLPNEPYFPKLYGYGFPSGHQAFDSEGKPDIFSLYFKRFNGGTLENLMLQYAHPEIGAPIPEPFVWHVMKQLSRAVIWLQTDLIRQDLDQGMKNPKPGHKILLHRRLRERDVFLHFPEDGEDTDPLDCCFHRIILGEFDQAVVLEDPPDIHSHIPRAAGETGAWEDMHSLGRLLRRLVTVHDCTWENNGNFDYDVDEDCEMRRFLSDNITFYEGQEQVYSDDLIRLLSNFEQKVTGAIPTVAFLINELLPRAHEKLREFRAMGIDVLTHDESDGWMGDVSWAAADPNFETTPYA</sequence>